<feature type="transmembrane region" description="Helical" evidence="1">
    <location>
        <begin position="60"/>
        <end position="81"/>
    </location>
</feature>
<keyword evidence="1" id="KW-1133">Transmembrane helix</keyword>
<proteinExistence type="predicted"/>
<evidence type="ECO:0000313" key="2">
    <source>
        <dbReference type="EMBL" id="MDY6487078.1"/>
    </source>
</evidence>
<keyword evidence="1" id="KW-0812">Transmembrane</keyword>
<accession>A0AB35UXA5</accession>
<dbReference type="SUPFAM" id="SSF53756">
    <property type="entry name" value="UDP-Glycosyltransferase/glycogen phosphorylase"/>
    <property type="match status" value="1"/>
</dbReference>
<evidence type="ECO:0000256" key="1">
    <source>
        <dbReference type="SAM" id="Phobius"/>
    </source>
</evidence>
<dbReference type="RefSeq" id="WP_321099525.1">
    <property type="nucleotide sequence ID" value="NZ_JAXHPL010000035.1"/>
</dbReference>
<dbReference type="AlphaFoldDB" id="A0AB35UXA5"/>
<organism evidence="2 3">
    <name type="scientific">Acinetobacter faecalis</name>
    <dbReference type="NCBI Taxonomy" id="2665161"/>
    <lineage>
        <taxon>Bacteria</taxon>
        <taxon>Pseudomonadati</taxon>
        <taxon>Pseudomonadota</taxon>
        <taxon>Gammaproteobacteria</taxon>
        <taxon>Moraxellales</taxon>
        <taxon>Moraxellaceae</taxon>
        <taxon>Acinetobacter</taxon>
    </lineage>
</organism>
<protein>
    <submittedName>
        <fullName evidence="2">Glycosyltransferase family 1 protein</fullName>
    </submittedName>
</protein>
<feature type="transmembrane region" description="Helical" evidence="1">
    <location>
        <begin position="102"/>
        <end position="120"/>
    </location>
</feature>
<evidence type="ECO:0000313" key="3">
    <source>
        <dbReference type="Proteomes" id="UP001278995"/>
    </source>
</evidence>
<gene>
    <name evidence="2" type="ORF">SKM51_07675</name>
</gene>
<keyword evidence="1" id="KW-0472">Membrane</keyword>
<dbReference type="EMBL" id="JAXHPL010000035">
    <property type="protein sequence ID" value="MDY6487078.1"/>
    <property type="molecule type" value="Genomic_DNA"/>
</dbReference>
<comment type="caution">
    <text evidence="2">The sequence shown here is derived from an EMBL/GenBank/DDBJ whole genome shotgun (WGS) entry which is preliminary data.</text>
</comment>
<reference evidence="2 3" key="1">
    <citation type="submission" date="2023-11" db="EMBL/GenBank/DDBJ databases">
        <title>The common occurrence of Acinetobacte faecalis in cattle feces and its emended description.</title>
        <authorList>
            <person name="Kyselkova M."/>
            <person name="Xanthopoulou K."/>
            <person name="Shestivska V."/>
            <person name="Spanelova P."/>
            <person name="Maixnerova M."/>
            <person name="Higgins P.G."/>
            <person name="Nemec A."/>
        </authorList>
    </citation>
    <scope>NUCLEOTIDE SEQUENCE [LARGE SCALE GENOMIC DNA]</scope>
    <source>
        <strain evidence="2 3">ANC 7483</strain>
    </source>
</reference>
<sequence>MKVLLIGEYSGVHTNLAKGLKAKGHEVYIIGDTDGYKQIGAPDLFVFKSRLYSRFRPLNFLLNVYYVILEFLGVKGLLYSIKKIKEIREVRNYEVIQLINTRPFSSISSLGNLILLFFLFKNNNKIFLCALGDDYTWVNGCLKAKPKYSKFNRFKLSKMKYFLWSLVYVYGVGFKLLDRYVTHKAVKIIPGLYDYYFAYRNEKYNNKLSEIIPLPIEIPQQEVEPYRFKEYPIKIFHGWQAGREFDKGNDLFDAAIKKLIEVHPDKVKYEVVSGVPYAEYIKKFNDSAIYIDQCYSLDKGMNALLGMRVGKVVFSGFDVDVADYFSTQYNTCLIDAPPDKNSIYEILESLIVNPKNIESISINAIRFVRHYHNLDQVTQSYIETWSQG</sequence>
<name>A0AB35UXA5_9GAMM</name>
<dbReference type="Proteomes" id="UP001278995">
    <property type="component" value="Unassembled WGS sequence"/>
</dbReference>